<dbReference type="GO" id="GO:0003676">
    <property type="term" value="F:nucleic acid binding"/>
    <property type="evidence" value="ECO:0007669"/>
    <property type="project" value="InterPro"/>
</dbReference>
<dbReference type="SUPFAM" id="SSF57756">
    <property type="entry name" value="Retrovirus zinc finger-like domains"/>
    <property type="match status" value="1"/>
</dbReference>
<dbReference type="InterPro" id="IPR036875">
    <property type="entry name" value="Znf_CCHC_sf"/>
</dbReference>
<gene>
    <name evidence="3" type="ORF">KK1_018492</name>
</gene>
<protein>
    <recommendedName>
        <fullName evidence="2">CCHC-type domain-containing protein</fullName>
    </recommendedName>
</protein>
<dbReference type="Proteomes" id="UP000075243">
    <property type="component" value="Chromosome 7"/>
</dbReference>
<dbReference type="Gene3D" id="2.40.70.10">
    <property type="entry name" value="Acid Proteases"/>
    <property type="match status" value="1"/>
</dbReference>
<evidence type="ECO:0000313" key="3">
    <source>
        <dbReference type="EMBL" id="KYP63905.1"/>
    </source>
</evidence>
<feature type="domain" description="CCHC-type" evidence="2">
    <location>
        <begin position="63"/>
        <end position="78"/>
    </location>
</feature>
<dbReference type="PANTHER" id="PTHR35046">
    <property type="entry name" value="ZINC KNUCKLE (CCHC-TYPE) FAMILY PROTEIN"/>
    <property type="match status" value="1"/>
</dbReference>
<accession>A0A151TA51</accession>
<keyword evidence="4" id="KW-1185">Reference proteome</keyword>
<dbReference type="Gene3D" id="4.10.60.10">
    <property type="entry name" value="Zinc finger, CCHC-type"/>
    <property type="match status" value="1"/>
</dbReference>
<name>A0A151TA51_CAJCA</name>
<dbReference type="CDD" id="cd00303">
    <property type="entry name" value="retropepsin_like"/>
    <property type="match status" value="1"/>
</dbReference>
<dbReference type="Gramene" id="C.cajan_17961.t">
    <property type="protein sequence ID" value="C.cajan_17961.t"/>
    <property type="gene ID" value="C.cajan_17961"/>
</dbReference>
<keyword evidence="1" id="KW-0862">Zinc</keyword>
<proteinExistence type="predicted"/>
<dbReference type="AlphaFoldDB" id="A0A151TA51"/>
<dbReference type="PROSITE" id="PS50158">
    <property type="entry name" value="ZF_CCHC"/>
    <property type="match status" value="1"/>
</dbReference>
<sequence length="226" mass="26183">MQWGTSRVREKQIMREPSIKYWNKLRIALRRRHIPPYYERVNEQALKTPTKKLSMESKTSSSKCFKCLGKGHIASQCPTKKTMILRGKGIYNSDSILENIYSLIMDSGSCNNFCSSRLVNKLNLTLIDHRKAYKLQWLNEDGPLKVKEQVNIFFSIGKYKDKVLCDIIPMETSHVLIGRPWQYDQKAIHNGFTNKISLTHMGKKYVLTPLSPSQVLEDQLIMTKTI</sequence>
<evidence type="ECO:0000259" key="2">
    <source>
        <dbReference type="PROSITE" id="PS50158"/>
    </source>
</evidence>
<dbReference type="InterPro" id="IPR021109">
    <property type="entry name" value="Peptidase_aspartic_dom_sf"/>
</dbReference>
<dbReference type="PANTHER" id="PTHR35046:SF9">
    <property type="entry name" value="RNA-DIRECTED DNA POLYMERASE"/>
    <property type="match status" value="1"/>
</dbReference>
<evidence type="ECO:0000256" key="1">
    <source>
        <dbReference type="PROSITE-ProRule" id="PRU00047"/>
    </source>
</evidence>
<reference evidence="3 4" key="1">
    <citation type="journal article" date="2012" name="Nat. Biotechnol.">
        <title>Draft genome sequence of pigeonpea (Cajanus cajan), an orphan legume crop of resource-poor farmers.</title>
        <authorList>
            <person name="Varshney R.K."/>
            <person name="Chen W."/>
            <person name="Li Y."/>
            <person name="Bharti A.K."/>
            <person name="Saxena R.K."/>
            <person name="Schlueter J.A."/>
            <person name="Donoghue M.T."/>
            <person name="Azam S."/>
            <person name="Fan G."/>
            <person name="Whaley A.M."/>
            <person name="Farmer A.D."/>
            <person name="Sheridan J."/>
            <person name="Iwata A."/>
            <person name="Tuteja R."/>
            <person name="Penmetsa R.V."/>
            <person name="Wu W."/>
            <person name="Upadhyaya H.D."/>
            <person name="Yang S.P."/>
            <person name="Shah T."/>
            <person name="Saxena K.B."/>
            <person name="Michael T."/>
            <person name="McCombie W.R."/>
            <person name="Yang B."/>
            <person name="Zhang G."/>
            <person name="Yang H."/>
            <person name="Wang J."/>
            <person name="Spillane C."/>
            <person name="Cook D.R."/>
            <person name="May G.D."/>
            <person name="Xu X."/>
            <person name="Jackson S.A."/>
        </authorList>
    </citation>
    <scope>NUCLEOTIDE SEQUENCE [LARGE SCALE GENOMIC DNA]</scope>
    <source>
        <strain evidence="4">cv. Asha</strain>
    </source>
</reference>
<keyword evidence="1" id="KW-0863">Zinc-finger</keyword>
<dbReference type="GO" id="GO:0008270">
    <property type="term" value="F:zinc ion binding"/>
    <property type="evidence" value="ECO:0007669"/>
    <property type="project" value="UniProtKB-KW"/>
</dbReference>
<organism evidence="3 4">
    <name type="scientific">Cajanus cajan</name>
    <name type="common">Pigeon pea</name>
    <name type="synonym">Cajanus indicus</name>
    <dbReference type="NCBI Taxonomy" id="3821"/>
    <lineage>
        <taxon>Eukaryota</taxon>
        <taxon>Viridiplantae</taxon>
        <taxon>Streptophyta</taxon>
        <taxon>Embryophyta</taxon>
        <taxon>Tracheophyta</taxon>
        <taxon>Spermatophyta</taxon>
        <taxon>Magnoliopsida</taxon>
        <taxon>eudicotyledons</taxon>
        <taxon>Gunneridae</taxon>
        <taxon>Pentapetalae</taxon>
        <taxon>rosids</taxon>
        <taxon>fabids</taxon>
        <taxon>Fabales</taxon>
        <taxon>Fabaceae</taxon>
        <taxon>Papilionoideae</taxon>
        <taxon>50 kb inversion clade</taxon>
        <taxon>NPAAA clade</taxon>
        <taxon>indigoferoid/millettioid clade</taxon>
        <taxon>Phaseoleae</taxon>
        <taxon>Cajanus</taxon>
    </lineage>
</organism>
<evidence type="ECO:0000313" key="4">
    <source>
        <dbReference type="Proteomes" id="UP000075243"/>
    </source>
</evidence>
<dbReference type="EMBL" id="CM003609">
    <property type="protein sequence ID" value="KYP63905.1"/>
    <property type="molecule type" value="Genomic_DNA"/>
</dbReference>
<dbReference type="SMART" id="SM00343">
    <property type="entry name" value="ZnF_C2HC"/>
    <property type="match status" value="1"/>
</dbReference>
<dbReference type="InterPro" id="IPR001878">
    <property type="entry name" value="Znf_CCHC"/>
</dbReference>
<keyword evidence="1" id="KW-0479">Metal-binding</keyword>